<evidence type="ECO:0000256" key="12">
    <source>
        <dbReference type="ARBA" id="ARBA00022989"/>
    </source>
</evidence>
<dbReference type="GO" id="GO:0016301">
    <property type="term" value="F:kinase activity"/>
    <property type="evidence" value="ECO:0007669"/>
    <property type="project" value="UniProtKB-KW"/>
</dbReference>
<feature type="domain" description="Signal transduction histidine kinase dimerisation/phosphoacceptor" evidence="18">
    <location>
        <begin position="252"/>
        <end position="310"/>
    </location>
</feature>
<comment type="catalytic activity">
    <reaction evidence="1">
        <text>ATP + protein L-histidine = ADP + protein N-phospho-L-histidine.</text>
        <dbReference type="EC" id="2.7.13.3"/>
    </reaction>
</comment>
<dbReference type="EMBL" id="CP073344">
    <property type="protein sequence ID" value="UTW02115.1"/>
    <property type="molecule type" value="Genomic_DNA"/>
</dbReference>
<dbReference type="PANTHER" id="PTHR44936">
    <property type="entry name" value="SENSOR PROTEIN CREC"/>
    <property type="match status" value="1"/>
</dbReference>
<dbReference type="InterPro" id="IPR050980">
    <property type="entry name" value="2C_sensor_his_kinase"/>
</dbReference>
<evidence type="ECO:0000256" key="7">
    <source>
        <dbReference type="ARBA" id="ARBA00022679"/>
    </source>
</evidence>
<evidence type="ECO:0000256" key="2">
    <source>
        <dbReference type="ARBA" id="ARBA00004429"/>
    </source>
</evidence>
<evidence type="ECO:0000256" key="13">
    <source>
        <dbReference type="ARBA" id="ARBA00023012"/>
    </source>
</evidence>
<evidence type="ECO:0000256" key="15">
    <source>
        <dbReference type="SAM" id="Phobius"/>
    </source>
</evidence>
<keyword evidence="13" id="KW-0902">Two-component regulatory system</keyword>
<evidence type="ECO:0000256" key="11">
    <source>
        <dbReference type="ARBA" id="ARBA00022840"/>
    </source>
</evidence>
<dbReference type="Gene3D" id="3.30.565.10">
    <property type="entry name" value="Histidine kinase-like ATPase, C-terminal domain"/>
    <property type="match status" value="1"/>
</dbReference>
<keyword evidence="9" id="KW-0547">Nucleotide-binding</keyword>
<keyword evidence="5" id="KW-0997">Cell inner membrane</keyword>
<dbReference type="InterPro" id="IPR003660">
    <property type="entry name" value="HAMP_dom"/>
</dbReference>
<dbReference type="Pfam" id="PF02518">
    <property type="entry name" value="HATPase_c"/>
    <property type="match status" value="1"/>
</dbReference>
<keyword evidence="6" id="KW-0597">Phosphoprotein</keyword>
<evidence type="ECO:0000259" key="16">
    <source>
        <dbReference type="SMART" id="SM00304"/>
    </source>
</evidence>
<dbReference type="PANTHER" id="PTHR44936:SF5">
    <property type="entry name" value="SENSOR HISTIDINE KINASE ENVZ"/>
    <property type="match status" value="1"/>
</dbReference>
<keyword evidence="11" id="KW-0067">ATP-binding</keyword>
<dbReference type="Proteomes" id="UP001059950">
    <property type="component" value="Chromosome"/>
</dbReference>
<name>A0ABY5GQ64_9GAMM</name>
<keyword evidence="4" id="KW-1003">Cell membrane</keyword>
<reference evidence="19" key="1">
    <citation type="submission" date="2021-04" db="EMBL/GenBank/DDBJ databases">
        <title>Oceanospirillales bacteria with DddD are important DMSP degraders in coastal seawater.</title>
        <authorList>
            <person name="Liu J."/>
        </authorList>
    </citation>
    <scope>NUCLEOTIDE SEQUENCE</scope>
    <source>
        <strain evidence="19">GY6</strain>
    </source>
</reference>
<proteinExistence type="predicted"/>
<feature type="domain" description="Histidine kinase/HSP90-like ATPase" evidence="17">
    <location>
        <begin position="349"/>
        <end position="457"/>
    </location>
</feature>
<feature type="domain" description="HAMP" evidence="16">
    <location>
        <begin position="199"/>
        <end position="251"/>
    </location>
</feature>
<keyword evidence="7" id="KW-0808">Transferase</keyword>
<evidence type="ECO:0000256" key="3">
    <source>
        <dbReference type="ARBA" id="ARBA00012438"/>
    </source>
</evidence>
<dbReference type="Pfam" id="PF00512">
    <property type="entry name" value="HisKA"/>
    <property type="match status" value="1"/>
</dbReference>
<evidence type="ECO:0000256" key="10">
    <source>
        <dbReference type="ARBA" id="ARBA00022777"/>
    </source>
</evidence>
<evidence type="ECO:0000256" key="6">
    <source>
        <dbReference type="ARBA" id="ARBA00022553"/>
    </source>
</evidence>
<keyword evidence="14 15" id="KW-0472">Membrane</keyword>
<dbReference type="PRINTS" id="PR00344">
    <property type="entry name" value="BCTRLSENSOR"/>
</dbReference>
<keyword evidence="20" id="KW-1185">Reference proteome</keyword>
<organism evidence="19 20">
    <name type="scientific">Amphritea atlantica</name>
    <dbReference type="NCBI Taxonomy" id="355243"/>
    <lineage>
        <taxon>Bacteria</taxon>
        <taxon>Pseudomonadati</taxon>
        <taxon>Pseudomonadota</taxon>
        <taxon>Gammaproteobacteria</taxon>
        <taxon>Oceanospirillales</taxon>
        <taxon>Oceanospirillaceae</taxon>
        <taxon>Amphritea</taxon>
    </lineage>
</organism>
<dbReference type="InterPro" id="IPR036890">
    <property type="entry name" value="HATPase_C_sf"/>
</dbReference>
<evidence type="ECO:0000256" key="14">
    <source>
        <dbReference type="ARBA" id="ARBA00023136"/>
    </source>
</evidence>
<dbReference type="SUPFAM" id="SSF55874">
    <property type="entry name" value="ATPase domain of HSP90 chaperone/DNA topoisomerase II/histidine kinase"/>
    <property type="match status" value="1"/>
</dbReference>
<evidence type="ECO:0000313" key="20">
    <source>
        <dbReference type="Proteomes" id="UP001059950"/>
    </source>
</evidence>
<comment type="subcellular location">
    <subcellularLocation>
        <location evidence="2">Cell inner membrane</location>
        <topology evidence="2">Multi-pass membrane protein</topology>
    </subcellularLocation>
</comment>
<feature type="transmembrane region" description="Helical" evidence="15">
    <location>
        <begin position="176"/>
        <end position="198"/>
    </location>
</feature>
<dbReference type="SMART" id="SM00387">
    <property type="entry name" value="HATPase_c"/>
    <property type="match status" value="1"/>
</dbReference>
<evidence type="ECO:0000256" key="8">
    <source>
        <dbReference type="ARBA" id="ARBA00022692"/>
    </source>
</evidence>
<gene>
    <name evidence="19" type="ORF">KDX31_12170</name>
</gene>
<dbReference type="SMART" id="SM00388">
    <property type="entry name" value="HisKA"/>
    <property type="match status" value="1"/>
</dbReference>
<dbReference type="InterPro" id="IPR036097">
    <property type="entry name" value="HisK_dim/P_sf"/>
</dbReference>
<evidence type="ECO:0000313" key="19">
    <source>
        <dbReference type="EMBL" id="UTW02115.1"/>
    </source>
</evidence>
<keyword evidence="10 19" id="KW-0418">Kinase</keyword>
<evidence type="ECO:0000259" key="17">
    <source>
        <dbReference type="SMART" id="SM00387"/>
    </source>
</evidence>
<sequence>MMIRQLQKSLSGRVIGLLILVFGLVNAVTVYIYYEERGRAVRWTHMEDLVTRSASVQRLLNDTPAELHAQILESVSTDLFRFAIQPLPAVTEENLTEQDHPLYQNLINKTDGMGPISLSISPRYYWCYSWIQNLLNPQLFLNQSDNRRPLAIVSIRRDQEGWLNGTLMSSSVFPGWLAAVLVALGLFVFTVVAIVLIVRYATRSLDVLIEASDQLGRGETVGPVPDEGPEDVRRTIYAFNRMRERIERFVKNRTLMLAAISHDLRTPLTSLRLQAEFIDDLPTRQRMLRTLDDMQEMTEATLAFTREDIACEDKRCIDIAALIESQCDDLSEMGLNVSCDELQRTPYNCSPGAMKRALANLIENACHYGESARVSLTQLGDELHITVKDQGPGIPEADWNRVFDPFVRLENSRNRHTGGIGLGMAIARTIAHAHGGDIALRNLEPKGLEVKLSLPLN</sequence>
<dbReference type="EC" id="2.7.13.3" evidence="3"/>
<accession>A0ABY5GQ64</accession>
<keyword evidence="12 15" id="KW-1133">Transmembrane helix</keyword>
<feature type="transmembrane region" description="Helical" evidence="15">
    <location>
        <begin position="12"/>
        <end position="34"/>
    </location>
</feature>
<dbReference type="InterPro" id="IPR003594">
    <property type="entry name" value="HATPase_dom"/>
</dbReference>
<evidence type="ECO:0000256" key="9">
    <source>
        <dbReference type="ARBA" id="ARBA00022741"/>
    </source>
</evidence>
<dbReference type="SMART" id="SM00304">
    <property type="entry name" value="HAMP"/>
    <property type="match status" value="1"/>
</dbReference>
<dbReference type="Gene3D" id="1.10.287.130">
    <property type="match status" value="1"/>
</dbReference>
<evidence type="ECO:0000256" key="1">
    <source>
        <dbReference type="ARBA" id="ARBA00000085"/>
    </source>
</evidence>
<keyword evidence="8 15" id="KW-0812">Transmembrane</keyword>
<evidence type="ECO:0000256" key="4">
    <source>
        <dbReference type="ARBA" id="ARBA00022475"/>
    </source>
</evidence>
<evidence type="ECO:0000259" key="18">
    <source>
        <dbReference type="SMART" id="SM00388"/>
    </source>
</evidence>
<dbReference type="CDD" id="cd00082">
    <property type="entry name" value="HisKA"/>
    <property type="match status" value="1"/>
</dbReference>
<protein>
    <recommendedName>
        <fullName evidence="3">histidine kinase</fullName>
        <ecNumber evidence="3">2.7.13.3</ecNumber>
    </recommendedName>
</protein>
<dbReference type="InterPro" id="IPR004358">
    <property type="entry name" value="Sig_transdc_His_kin-like_C"/>
</dbReference>
<dbReference type="SUPFAM" id="SSF47384">
    <property type="entry name" value="Homodimeric domain of signal transducing histidine kinase"/>
    <property type="match status" value="1"/>
</dbReference>
<dbReference type="InterPro" id="IPR003661">
    <property type="entry name" value="HisK_dim/P_dom"/>
</dbReference>
<evidence type="ECO:0000256" key="5">
    <source>
        <dbReference type="ARBA" id="ARBA00022519"/>
    </source>
</evidence>